<evidence type="ECO:0000313" key="1">
    <source>
        <dbReference type="EMBL" id="GBO34372.1"/>
    </source>
</evidence>
<proteinExistence type="predicted"/>
<dbReference type="Proteomes" id="UP000499080">
    <property type="component" value="Unassembled WGS sequence"/>
</dbReference>
<keyword evidence="2" id="KW-1185">Reference proteome</keyword>
<dbReference type="EMBL" id="BGPR01058179">
    <property type="protein sequence ID" value="GBO34372.1"/>
    <property type="molecule type" value="Genomic_DNA"/>
</dbReference>
<accession>A0A4Y2WD51</accession>
<organism evidence="1 2">
    <name type="scientific">Araneus ventricosus</name>
    <name type="common">Orbweaver spider</name>
    <name type="synonym">Epeira ventricosa</name>
    <dbReference type="NCBI Taxonomy" id="182803"/>
    <lineage>
        <taxon>Eukaryota</taxon>
        <taxon>Metazoa</taxon>
        <taxon>Ecdysozoa</taxon>
        <taxon>Arthropoda</taxon>
        <taxon>Chelicerata</taxon>
        <taxon>Arachnida</taxon>
        <taxon>Araneae</taxon>
        <taxon>Araneomorphae</taxon>
        <taxon>Entelegynae</taxon>
        <taxon>Araneoidea</taxon>
        <taxon>Araneidae</taxon>
        <taxon>Araneus</taxon>
    </lineage>
</organism>
<comment type="caution">
    <text evidence="1">The sequence shown here is derived from an EMBL/GenBank/DDBJ whole genome shotgun (WGS) entry which is preliminary data.</text>
</comment>
<protein>
    <recommendedName>
        <fullName evidence="3">DDE-1 domain-containing protein</fullName>
    </recommendedName>
</protein>
<evidence type="ECO:0000313" key="2">
    <source>
        <dbReference type="Proteomes" id="UP000499080"/>
    </source>
</evidence>
<sequence length="194" mass="21929">MLNHIPHKNEASLLYTSGSVDSGGFSVSVLYHIPHKNEASLLNALVRHQCLGCRGKICFPILLILNLKKKCKVKKFSSHHSLTNYKTRNRCLILKALQWVAEADESLARNEILTDDEIIRTVTAEDDDDDDVNPVNTVKFSHSEAVAALNTTLQWTEEKNFEAHEIMLLSRLRDRAFELKIGTAAQENTDFFGH</sequence>
<evidence type="ECO:0008006" key="3">
    <source>
        <dbReference type="Google" id="ProtNLM"/>
    </source>
</evidence>
<reference evidence="1 2" key="1">
    <citation type="journal article" date="2019" name="Sci. Rep.">
        <title>Orb-weaving spider Araneus ventricosus genome elucidates the spidroin gene catalogue.</title>
        <authorList>
            <person name="Kono N."/>
            <person name="Nakamura H."/>
            <person name="Ohtoshi R."/>
            <person name="Moran D.A.P."/>
            <person name="Shinohara A."/>
            <person name="Yoshida Y."/>
            <person name="Fujiwara M."/>
            <person name="Mori M."/>
            <person name="Tomita M."/>
            <person name="Arakawa K."/>
        </authorList>
    </citation>
    <scope>NUCLEOTIDE SEQUENCE [LARGE SCALE GENOMIC DNA]</scope>
</reference>
<name>A0A4Y2WD51_ARAVE</name>
<gene>
    <name evidence="1" type="ORF">AVEN_16445_1</name>
</gene>
<dbReference type="AlphaFoldDB" id="A0A4Y2WD51"/>